<evidence type="ECO:0000256" key="2">
    <source>
        <dbReference type="ARBA" id="ARBA00022737"/>
    </source>
</evidence>
<evidence type="ECO:0000256" key="3">
    <source>
        <dbReference type="ARBA" id="ARBA00022771"/>
    </source>
</evidence>
<comment type="caution">
    <text evidence="11">The sequence shown here is derived from an EMBL/GenBank/DDBJ whole genome shotgun (WGS) entry which is preliminary data.</text>
</comment>
<keyword evidence="2" id="KW-0677">Repeat</keyword>
<feature type="compositionally biased region" description="Basic and acidic residues" evidence="8">
    <location>
        <begin position="145"/>
        <end position="168"/>
    </location>
</feature>
<evidence type="ECO:0000256" key="1">
    <source>
        <dbReference type="ARBA" id="ARBA00022723"/>
    </source>
</evidence>
<dbReference type="PROSITE" id="PS50172">
    <property type="entry name" value="BRCT"/>
    <property type="match status" value="1"/>
</dbReference>
<dbReference type="Pfam" id="PF12796">
    <property type="entry name" value="Ank_2"/>
    <property type="match status" value="1"/>
</dbReference>
<name>A0A8J2PBV1_9HEXA</name>
<dbReference type="SMART" id="SM00248">
    <property type="entry name" value="ANK"/>
    <property type="match status" value="3"/>
</dbReference>
<evidence type="ECO:0000256" key="7">
    <source>
        <dbReference type="PROSITE-ProRule" id="PRU00175"/>
    </source>
</evidence>
<dbReference type="InterPro" id="IPR001357">
    <property type="entry name" value="BRCT_dom"/>
</dbReference>
<evidence type="ECO:0000313" key="11">
    <source>
        <dbReference type="EMBL" id="CAG7817107.1"/>
    </source>
</evidence>
<feature type="compositionally biased region" description="Basic and acidic residues" evidence="8">
    <location>
        <begin position="380"/>
        <end position="405"/>
    </location>
</feature>
<keyword evidence="3 7" id="KW-0863">Zinc-finger</keyword>
<feature type="repeat" description="ANK" evidence="6">
    <location>
        <begin position="494"/>
        <end position="526"/>
    </location>
</feature>
<feature type="region of interest" description="Disordered" evidence="8">
    <location>
        <begin position="129"/>
        <end position="406"/>
    </location>
</feature>
<feature type="repeat" description="ANK" evidence="6">
    <location>
        <begin position="527"/>
        <end position="561"/>
    </location>
</feature>
<keyword evidence="1" id="KW-0479">Metal-binding</keyword>
<feature type="repeat" description="ANK" evidence="6">
    <location>
        <begin position="562"/>
        <end position="594"/>
    </location>
</feature>
<dbReference type="GO" id="GO:0085020">
    <property type="term" value="P:protein K6-linked ubiquitination"/>
    <property type="evidence" value="ECO:0007669"/>
    <property type="project" value="TreeGrafter"/>
</dbReference>
<dbReference type="InterPro" id="IPR017907">
    <property type="entry name" value="Znf_RING_CS"/>
</dbReference>
<proteinExistence type="predicted"/>
<evidence type="ECO:0000259" key="10">
    <source>
        <dbReference type="PROSITE" id="PS50172"/>
    </source>
</evidence>
<evidence type="ECO:0000256" key="8">
    <source>
        <dbReference type="SAM" id="MobiDB-lite"/>
    </source>
</evidence>
<protein>
    <recommendedName>
        <fullName evidence="13">BRCA1-associated RING domain protein 1</fullName>
    </recommendedName>
</protein>
<dbReference type="GO" id="GO:0008270">
    <property type="term" value="F:zinc ion binding"/>
    <property type="evidence" value="ECO:0007669"/>
    <property type="project" value="UniProtKB-KW"/>
</dbReference>
<feature type="compositionally biased region" description="Low complexity" evidence="8">
    <location>
        <begin position="465"/>
        <end position="479"/>
    </location>
</feature>
<evidence type="ECO:0000256" key="5">
    <source>
        <dbReference type="ARBA" id="ARBA00023043"/>
    </source>
</evidence>
<feature type="domain" description="RING-type" evidence="9">
    <location>
        <begin position="30"/>
        <end position="68"/>
    </location>
</feature>
<accession>A0A8J2PBV1</accession>
<feature type="domain" description="BRCT" evidence="10">
    <location>
        <begin position="662"/>
        <end position="723"/>
    </location>
</feature>
<dbReference type="InterPro" id="IPR001841">
    <property type="entry name" value="Znf_RING"/>
</dbReference>
<feature type="compositionally biased region" description="Basic and acidic residues" evidence="8">
    <location>
        <begin position="187"/>
        <end position="208"/>
    </location>
</feature>
<organism evidence="11 12">
    <name type="scientific">Allacma fusca</name>
    <dbReference type="NCBI Taxonomy" id="39272"/>
    <lineage>
        <taxon>Eukaryota</taxon>
        <taxon>Metazoa</taxon>
        <taxon>Ecdysozoa</taxon>
        <taxon>Arthropoda</taxon>
        <taxon>Hexapoda</taxon>
        <taxon>Collembola</taxon>
        <taxon>Symphypleona</taxon>
        <taxon>Sminthuridae</taxon>
        <taxon>Allacma</taxon>
    </lineage>
</organism>
<evidence type="ECO:0000313" key="12">
    <source>
        <dbReference type="Proteomes" id="UP000708208"/>
    </source>
</evidence>
<gene>
    <name evidence="11" type="ORF">AFUS01_LOCUS27690</name>
</gene>
<evidence type="ECO:0000256" key="4">
    <source>
        <dbReference type="ARBA" id="ARBA00022833"/>
    </source>
</evidence>
<dbReference type="EMBL" id="CAJVCH010386096">
    <property type="protein sequence ID" value="CAG7817107.1"/>
    <property type="molecule type" value="Genomic_DNA"/>
</dbReference>
<dbReference type="GO" id="GO:0004842">
    <property type="term" value="F:ubiquitin-protein transferase activity"/>
    <property type="evidence" value="ECO:0007669"/>
    <property type="project" value="TreeGrafter"/>
</dbReference>
<feature type="compositionally biased region" description="Low complexity" evidence="8">
    <location>
        <begin position="441"/>
        <end position="453"/>
    </location>
</feature>
<evidence type="ECO:0000259" key="9">
    <source>
        <dbReference type="PROSITE" id="PS50089"/>
    </source>
</evidence>
<dbReference type="GO" id="GO:0031436">
    <property type="term" value="C:BRCA1-BARD1 complex"/>
    <property type="evidence" value="ECO:0007669"/>
    <property type="project" value="TreeGrafter"/>
</dbReference>
<dbReference type="PROSITE" id="PS50088">
    <property type="entry name" value="ANK_REPEAT"/>
    <property type="match status" value="3"/>
</dbReference>
<keyword evidence="5 6" id="KW-0040">ANK repeat</keyword>
<dbReference type="InterPro" id="IPR002110">
    <property type="entry name" value="Ankyrin_rpt"/>
</dbReference>
<keyword evidence="4" id="KW-0862">Zinc</keyword>
<dbReference type="GO" id="GO:0070531">
    <property type="term" value="C:BRCA1-A complex"/>
    <property type="evidence" value="ECO:0007669"/>
    <property type="project" value="TreeGrafter"/>
</dbReference>
<dbReference type="PANTHER" id="PTHR24171:SF8">
    <property type="entry name" value="BRCA1-ASSOCIATED RING DOMAIN PROTEIN 1"/>
    <property type="match status" value="1"/>
</dbReference>
<reference evidence="11" key="1">
    <citation type="submission" date="2021-06" db="EMBL/GenBank/DDBJ databases">
        <authorList>
            <person name="Hodson N. C."/>
            <person name="Mongue J. A."/>
            <person name="Jaron S. K."/>
        </authorList>
    </citation>
    <scope>NUCLEOTIDE SEQUENCE</scope>
</reference>
<dbReference type="PANTHER" id="PTHR24171">
    <property type="entry name" value="ANKYRIN REPEAT DOMAIN-CONTAINING PROTEIN 39-RELATED"/>
    <property type="match status" value="1"/>
</dbReference>
<evidence type="ECO:0008006" key="13">
    <source>
        <dbReference type="Google" id="ProtNLM"/>
    </source>
</evidence>
<evidence type="ECO:0000256" key="6">
    <source>
        <dbReference type="PROSITE-ProRule" id="PRU00023"/>
    </source>
</evidence>
<dbReference type="Proteomes" id="UP000708208">
    <property type="component" value="Unassembled WGS sequence"/>
</dbReference>
<feature type="compositionally biased region" description="Basic residues" evidence="8">
    <location>
        <begin position="425"/>
        <end position="435"/>
    </location>
</feature>
<dbReference type="PROSITE" id="PS00518">
    <property type="entry name" value="ZF_RING_1"/>
    <property type="match status" value="1"/>
</dbReference>
<dbReference type="OrthoDB" id="2384350at2759"/>
<feature type="compositionally biased region" description="Basic and acidic residues" evidence="8">
    <location>
        <begin position="324"/>
        <end position="335"/>
    </location>
</feature>
<keyword evidence="12" id="KW-1185">Reference proteome</keyword>
<sequence length="887" mass="98643">MVPVSVSDLVTGTEDGRLSRVFEMLDLLKCVSCSDLPFEKVWTPGNCCHKYCKSCLLKLSSKECIVCQIEINPKDREVDLFSTNLITQLLQLQRAVDPDSEYNSKKLPQPNFCHEASAVDVLYEDEGLPKNGGGSIKNSGKTKPLRAEPQEAMERNDIPEQRLKEKNSKSSATPTREPRAPKISRKKSIDKAKADSEKVVEPEKREGKGISGKKGTLKVSETKRAQKTTKPTAETLTGEMLAKLFASSSSEDEELPSLTPHRPTTVETERISAVGSKAKTTTLVETPKERPQLEVQVTLERIQSPSTRSRSRAVEPAVSKSRRSLGEEFGADHKKTSITAANKPKATFVKPEPIKRAASKKFFRSTLVGSNSEDDSCETDQGRKVPMEVKENKKQRNQKDTKERACSPADDIYDFQSQSKKVILKKKGKGVKTKRMRLDSDSSTASSVISNVSVKKEKSSTPKTNKSSRQNSSIGSNSNHAIKNSPGINKRNAKGETVLHIAVRTGKLEKVKDLIENGAEIDAKDFAGWAPLHEAINAKTSTLEMVQLLCNSGADVNALGMSNETPLHEASRLGLAVIVKYLLSQSASAAIRNSTGRLPVDCSELKVIKKIFRDHEEEMSGMSQSNDISVELKISLQKAVLYFAYNVSKDVLKNVKAFWDVKISQELTNKVTHVIFDAQPKTKVPLNFDFLLSILNGTWILSSKWLEDSLSVKRFLDPRKYQLNGCVYDNIPSSTGDDVAVERARVNREHGNPSLFQGINFYIYKNTNWPTNVKGGKSGISLSKKDIGKLIKFGEGVVINREPNPDMVDPLETPLRFHARHDETLMQFDSSSSVQEHKLSLTSHVILYDDKNVPPTKHDLEHVKTLKIDWLIHSAVHFRLLHPDSYL</sequence>
<dbReference type="AlphaFoldDB" id="A0A8J2PBV1"/>
<dbReference type="PROSITE" id="PS50089">
    <property type="entry name" value="ZF_RING_2"/>
    <property type="match status" value="1"/>
</dbReference>
<dbReference type="PROSITE" id="PS50297">
    <property type="entry name" value="ANK_REP_REGION"/>
    <property type="match status" value="3"/>
</dbReference>
<feature type="region of interest" description="Disordered" evidence="8">
    <location>
        <begin position="425"/>
        <end position="493"/>
    </location>
</feature>